<dbReference type="InterPro" id="IPR001898">
    <property type="entry name" value="SLC13A/DASS"/>
</dbReference>
<comment type="subcellular location">
    <subcellularLocation>
        <location evidence="1">Membrane</location>
        <topology evidence="1">Multi-pass membrane protein</topology>
    </subcellularLocation>
</comment>
<keyword evidence="8" id="KW-1185">Reference proteome</keyword>
<keyword evidence="3 6" id="KW-1133">Transmembrane helix</keyword>
<reference evidence="7 8" key="1">
    <citation type="journal article" date="2014" name="PLoS Genet.">
        <title>Phylogenetically driven sequencing of extremely halophilic archaea reveals strategies for static and dynamic osmo-response.</title>
        <authorList>
            <person name="Becker E.A."/>
            <person name="Seitzer P.M."/>
            <person name="Tritt A."/>
            <person name="Larsen D."/>
            <person name="Krusor M."/>
            <person name="Yao A.I."/>
            <person name="Wu D."/>
            <person name="Madern D."/>
            <person name="Eisen J.A."/>
            <person name="Darling A.E."/>
            <person name="Facciotti M.T."/>
        </authorList>
    </citation>
    <scope>NUCLEOTIDE SEQUENCE [LARGE SCALE GENOMIC DNA]</scope>
    <source>
        <strain evidence="7 8">DSM 10524</strain>
    </source>
</reference>
<evidence type="ECO:0000256" key="3">
    <source>
        <dbReference type="ARBA" id="ARBA00022989"/>
    </source>
</evidence>
<dbReference type="PATRIC" id="fig|1227497.3.peg.2820"/>
<organism evidence="7 8">
    <name type="scientific">Natronococcus amylolyticus DSM 10524</name>
    <dbReference type="NCBI Taxonomy" id="1227497"/>
    <lineage>
        <taxon>Archaea</taxon>
        <taxon>Methanobacteriati</taxon>
        <taxon>Methanobacteriota</taxon>
        <taxon>Stenosarchaea group</taxon>
        <taxon>Halobacteria</taxon>
        <taxon>Halobacteriales</taxon>
        <taxon>Natrialbaceae</taxon>
        <taxon>Natronococcus</taxon>
    </lineage>
</organism>
<feature type="transmembrane region" description="Helical" evidence="6">
    <location>
        <begin position="328"/>
        <end position="346"/>
    </location>
</feature>
<evidence type="ECO:0000256" key="4">
    <source>
        <dbReference type="ARBA" id="ARBA00023136"/>
    </source>
</evidence>
<evidence type="ECO:0000256" key="5">
    <source>
        <dbReference type="SAM" id="MobiDB-lite"/>
    </source>
</evidence>
<dbReference type="GO" id="GO:0005886">
    <property type="term" value="C:plasma membrane"/>
    <property type="evidence" value="ECO:0007669"/>
    <property type="project" value="TreeGrafter"/>
</dbReference>
<dbReference type="EMBL" id="AOIB01000028">
    <property type="protein sequence ID" value="ELY56031.1"/>
    <property type="molecule type" value="Genomic_DNA"/>
</dbReference>
<evidence type="ECO:0000256" key="2">
    <source>
        <dbReference type="ARBA" id="ARBA00022692"/>
    </source>
</evidence>
<evidence type="ECO:0000256" key="1">
    <source>
        <dbReference type="ARBA" id="ARBA00004141"/>
    </source>
</evidence>
<gene>
    <name evidence="7" type="ORF">C491_13807</name>
</gene>
<evidence type="ECO:0000256" key="6">
    <source>
        <dbReference type="SAM" id="Phobius"/>
    </source>
</evidence>
<feature type="transmembrane region" description="Helical" evidence="6">
    <location>
        <begin position="222"/>
        <end position="242"/>
    </location>
</feature>
<dbReference type="OrthoDB" id="187527at2157"/>
<feature type="region of interest" description="Disordered" evidence="5">
    <location>
        <begin position="254"/>
        <end position="275"/>
    </location>
</feature>
<keyword evidence="2 6" id="KW-0812">Transmembrane</keyword>
<feature type="transmembrane region" description="Helical" evidence="6">
    <location>
        <begin position="15"/>
        <end position="34"/>
    </location>
</feature>
<feature type="transmembrane region" description="Helical" evidence="6">
    <location>
        <begin position="182"/>
        <end position="210"/>
    </location>
</feature>
<feature type="transmembrane region" description="Helical" evidence="6">
    <location>
        <begin position="141"/>
        <end position="162"/>
    </location>
</feature>
<feature type="transmembrane region" description="Helical" evidence="6">
    <location>
        <begin position="454"/>
        <end position="476"/>
    </location>
</feature>
<feature type="transmembrane region" description="Helical" evidence="6">
    <location>
        <begin position="394"/>
        <end position="412"/>
    </location>
</feature>
<feature type="transmembrane region" description="Helical" evidence="6">
    <location>
        <begin position="46"/>
        <end position="76"/>
    </location>
</feature>
<proteinExistence type="predicted"/>
<dbReference type="STRING" id="1227497.C491_13807"/>
<dbReference type="GO" id="GO:0005315">
    <property type="term" value="F:phosphate transmembrane transporter activity"/>
    <property type="evidence" value="ECO:0007669"/>
    <property type="project" value="TreeGrafter"/>
</dbReference>
<dbReference type="PANTHER" id="PTHR10283">
    <property type="entry name" value="SOLUTE CARRIER FAMILY 13 MEMBER"/>
    <property type="match status" value="1"/>
</dbReference>
<dbReference type="PANTHER" id="PTHR10283:SF92">
    <property type="entry name" value="LOW-AFFINITY PHOSPHATE TRANSPORTER PHO91"/>
    <property type="match status" value="1"/>
</dbReference>
<dbReference type="Proteomes" id="UP000011688">
    <property type="component" value="Unassembled WGS sequence"/>
</dbReference>
<protein>
    <submittedName>
        <fullName evidence="7">Sodium/sulfate symporter</fullName>
    </submittedName>
</protein>
<evidence type="ECO:0000313" key="8">
    <source>
        <dbReference type="Proteomes" id="UP000011688"/>
    </source>
</evidence>
<name>L9X3L2_9EURY</name>
<sequence>MGTDGSDTSSRQTQLIQWGGMIIATLVLISGVLLPTAPGLEPDMQLVLSIFVFTIVLWIAKPVPFTVSSILAMGLLFALGTTDSFDQAVSGFASELVFFLFLLILLGNTISKTGLDERAARRMLSTQSTPFQSIRSLSTNLFALSFFMPSAVARAVTFIPLVHRISDVYDLGRKSNFEKSSFFILGHVNPIASMALMTGGGMAIITSEIIRSSVRPITWVEWAIYMIPPVMLLYAFSAFSAARLYPVNNSKTISDSKATSDLSQSVTDNENESQPWTKDEQIVAWVMGGTVLAWVVGSFIGIPAIIPAIFAVVILSLPRIQVITAEDVQSMSWGILFVIGAMFSILEVMETTGTLDFIVQSATDLIPFGMMTLWQSVAVLFAIAIVMRSLFSTASAAITVVLPIVIEFGSVLGINQFYLSLSILTIIGSTTFLPFNTTSVLLSFDRGPLSIRDVFIFGCVTMIYAFVVVPLAWLFYWPFIDSVL</sequence>
<keyword evidence="4 6" id="KW-0472">Membrane</keyword>
<feature type="transmembrane region" description="Helical" evidence="6">
    <location>
        <begin position="418"/>
        <end position="442"/>
    </location>
</feature>
<feature type="transmembrane region" description="Helical" evidence="6">
    <location>
        <begin position="366"/>
        <end position="387"/>
    </location>
</feature>
<accession>L9X3L2</accession>
<dbReference type="AlphaFoldDB" id="L9X3L2"/>
<dbReference type="Pfam" id="PF00939">
    <property type="entry name" value="Na_sulph_symp"/>
    <property type="match status" value="1"/>
</dbReference>
<feature type="transmembrane region" description="Helical" evidence="6">
    <location>
        <begin position="291"/>
        <end position="316"/>
    </location>
</feature>
<evidence type="ECO:0000313" key="7">
    <source>
        <dbReference type="EMBL" id="ELY56031.1"/>
    </source>
</evidence>
<feature type="transmembrane region" description="Helical" evidence="6">
    <location>
        <begin position="96"/>
        <end position="115"/>
    </location>
</feature>
<comment type="caution">
    <text evidence="7">The sequence shown here is derived from an EMBL/GenBank/DDBJ whole genome shotgun (WGS) entry which is preliminary data.</text>
</comment>
<dbReference type="eggNOG" id="arCOG00238">
    <property type="taxonomic scope" value="Archaea"/>
</dbReference>